<accession>A0A166QQ00</accession>
<dbReference type="OrthoDB" id="2953420at2759"/>
<dbReference type="EMBL" id="KV417509">
    <property type="protein sequence ID" value="KZP27411.1"/>
    <property type="molecule type" value="Genomic_DNA"/>
</dbReference>
<evidence type="ECO:0000313" key="2">
    <source>
        <dbReference type="Proteomes" id="UP000076532"/>
    </source>
</evidence>
<reference evidence="1 2" key="1">
    <citation type="journal article" date="2016" name="Mol. Biol. Evol.">
        <title>Comparative Genomics of Early-Diverging Mushroom-Forming Fungi Provides Insights into the Origins of Lignocellulose Decay Capabilities.</title>
        <authorList>
            <person name="Nagy L.G."/>
            <person name="Riley R."/>
            <person name="Tritt A."/>
            <person name="Adam C."/>
            <person name="Daum C."/>
            <person name="Floudas D."/>
            <person name="Sun H."/>
            <person name="Yadav J.S."/>
            <person name="Pangilinan J."/>
            <person name="Larsson K.H."/>
            <person name="Matsuura K."/>
            <person name="Barry K."/>
            <person name="Labutti K."/>
            <person name="Kuo R."/>
            <person name="Ohm R.A."/>
            <person name="Bhattacharya S.S."/>
            <person name="Shirouzu T."/>
            <person name="Yoshinaga Y."/>
            <person name="Martin F.M."/>
            <person name="Grigoriev I.V."/>
            <person name="Hibbett D.S."/>
        </authorList>
    </citation>
    <scope>NUCLEOTIDE SEQUENCE [LARGE SCALE GENOMIC DNA]</scope>
    <source>
        <strain evidence="1 2">CBS 109695</strain>
    </source>
</reference>
<proteinExistence type="predicted"/>
<evidence type="ECO:0000313" key="1">
    <source>
        <dbReference type="EMBL" id="KZP27411.1"/>
    </source>
</evidence>
<keyword evidence="2" id="KW-1185">Reference proteome</keyword>
<organism evidence="1 2">
    <name type="scientific">Athelia psychrophila</name>
    <dbReference type="NCBI Taxonomy" id="1759441"/>
    <lineage>
        <taxon>Eukaryota</taxon>
        <taxon>Fungi</taxon>
        <taxon>Dikarya</taxon>
        <taxon>Basidiomycota</taxon>
        <taxon>Agaricomycotina</taxon>
        <taxon>Agaricomycetes</taxon>
        <taxon>Agaricomycetidae</taxon>
        <taxon>Atheliales</taxon>
        <taxon>Atheliaceae</taxon>
        <taxon>Athelia</taxon>
    </lineage>
</organism>
<gene>
    <name evidence="1" type="ORF">FIBSPDRAFT_853603</name>
</gene>
<protein>
    <submittedName>
        <fullName evidence="1">Uncharacterized protein</fullName>
    </submittedName>
</protein>
<dbReference type="Proteomes" id="UP000076532">
    <property type="component" value="Unassembled WGS sequence"/>
</dbReference>
<dbReference type="AlphaFoldDB" id="A0A166QQ00"/>
<name>A0A166QQ00_9AGAM</name>
<sequence length="223" mass="25206">MDSLMKAANQPENHDQVTFIKALVGEAMLATDKSHLQRYLVKNWKTPVWKGGRGAAPTVSIAQPQRHDPPETWLAWYEVHPQQFLVGIRRDTQNKLFLSDIRASRLIARLRPITVKGDQASRECQIQFDQLSIELFSTPHRYEQVLTTLGSAIAKEAAHVAYGGPPTDVTLESVGRHFAACGISLETAEQVLGPWMRERLRVSQLREETTLERDQSVLNRQLS</sequence>